<sequence length="111" mass="12396">MKSKGKSPFHPFALRIIAGLKLPPSTKAWRMVVVRVDNLERAVPTPFIQGSCHPFHPLKRSGGGIRAGMSTREQKSLAIRANHNHRLFPSLQLNSLHQFIQTYSICVPSVT</sequence>
<dbReference type="AlphaFoldDB" id="A0AAV4VYH0"/>
<evidence type="ECO:0000313" key="1">
    <source>
        <dbReference type="EMBL" id="GIY74994.1"/>
    </source>
</evidence>
<name>A0AAV4VYH0_CAEEX</name>
<gene>
    <name evidence="1" type="ORF">CEXT_592091</name>
</gene>
<reference evidence="1 2" key="1">
    <citation type="submission" date="2021-06" db="EMBL/GenBank/DDBJ databases">
        <title>Caerostris extrusa draft genome.</title>
        <authorList>
            <person name="Kono N."/>
            <person name="Arakawa K."/>
        </authorList>
    </citation>
    <scope>NUCLEOTIDE SEQUENCE [LARGE SCALE GENOMIC DNA]</scope>
</reference>
<proteinExistence type="predicted"/>
<comment type="caution">
    <text evidence="1">The sequence shown here is derived from an EMBL/GenBank/DDBJ whole genome shotgun (WGS) entry which is preliminary data.</text>
</comment>
<organism evidence="1 2">
    <name type="scientific">Caerostris extrusa</name>
    <name type="common">Bark spider</name>
    <name type="synonym">Caerostris bankana</name>
    <dbReference type="NCBI Taxonomy" id="172846"/>
    <lineage>
        <taxon>Eukaryota</taxon>
        <taxon>Metazoa</taxon>
        <taxon>Ecdysozoa</taxon>
        <taxon>Arthropoda</taxon>
        <taxon>Chelicerata</taxon>
        <taxon>Arachnida</taxon>
        <taxon>Araneae</taxon>
        <taxon>Araneomorphae</taxon>
        <taxon>Entelegynae</taxon>
        <taxon>Araneoidea</taxon>
        <taxon>Araneidae</taxon>
        <taxon>Caerostris</taxon>
    </lineage>
</organism>
<protein>
    <submittedName>
        <fullName evidence="1">Uncharacterized protein</fullName>
    </submittedName>
</protein>
<keyword evidence="2" id="KW-1185">Reference proteome</keyword>
<accession>A0AAV4VYH0</accession>
<dbReference type="EMBL" id="BPLR01015286">
    <property type="protein sequence ID" value="GIY74994.1"/>
    <property type="molecule type" value="Genomic_DNA"/>
</dbReference>
<dbReference type="Proteomes" id="UP001054945">
    <property type="component" value="Unassembled WGS sequence"/>
</dbReference>
<evidence type="ECO:0000313" key="2">
    <source>
        <dbReference type="Proteomes" id="UP001054945"/>
    </source>
</evidence>